<accession>A0A3S4Y791</accession>
<dbReference type="EMBL" id="LR134406">
    <property type="protein sequence ID" value="VEH70256.1"/>
    <property type="molecule type" value="Genomic_DNA"/>
</dbReference>
<evidence type="ECO:0000313" key="1">
    <source>
        <dbReference type="EMBL" id="VEH70256.1"/>
    </source>
</evidence>
<dbReference type="Proteomes" id="UP000273044">
    <property type="component" value="Chromosome"/>
</dbReference>
<dbReference type="AlphaFoldDB" id="A0A3S4Y791"/>
<evidence type="ECO:0000313" key="2">
    <source>
        <dbReference type="Proteomes" id="UP000273044"/>
    </source>
</evidence>
<proteinExistence type="predicted"/>
<organism evidence="1 2">
    <name type="scientific">Arachnia propionica</name>
    <dbReference type="NCBI Taxonomy" id="1750"/>
    <lineage>
        <taxon>Bacteria</taxon>
        <taxon>Bacillati</taxon>
        <taxon>Actinomycetota</taxon>
        <taxon>Actinomycetes</taxon>
        <taxon>Propionibacteriales</taxon>
        <taxon>Propionibacteriaceae</taxon>
        <taxon>Arachnia</taxon>
    </lineage>
</organism>
<sequence length="121" mass="13040">MSKRTVEPDHSAIVTIGGTDYELVPPTRATREIGARYGGLEHLGGALETSDDLAHTLGEIVWLICLLANQSVAIHNLTHPSDPHQELTEEQLELLTVPADLADYRTAISKAMAREPAATSS</sequence>
<protein>
    <submittedName>
        <fullName evidence="1">Uncharacterized protein</fullName>
    </submittedName>
</protein>
<name>A0A3S4Y791_9ACTN</name>
<dbReference type="RefSeq" id="WP_244926053.1">
    <property type="nucleotide sequence ID" value="NZ_LR134406.1"/>
</dbReference>
<keyword evidence="2" id="KW-1185">Reference proteome</keyword>
<dbReference type="GeneID" id="64407020"/>
<gene>
    <name evidence="1" type="ORF">NCTC12967_01551</name>
</gene>
<reference evidence="1 2" key="1">
    <citation type="submission" date="2018-12" db="EMBL/GenBank/DDBJ databases">
        <authorList>
            <consortium name="Pathogen Informatics"/>
        </authorList>
    </citation>
    <scope>NUCLEOTIDE SEQUENCE [LARGE SCALE GENOMIC DNA]</scope>
    <source>
        <strain evidence="1 2">NCTC12967</strain>
    </source>
</reference>